<dbReference type="Proteomes" id="UP000267019">
    <property type="component" value="Unassembled WGS sequence"/>
</dbReference>
<dbReference type="AlphaFoldDB" id="A0A660KW56"/>
<gene>
    <name evidence="1" type="ORF">C7438_1421</name>
</gene>
<evidence type="ECO:0000313" key="1">
    <source>
        <dbReference type="EMBL" id="RKQ84243.1"/>
    </source>
</evidence>
<protein>
    <submittedName>
        <fullName evidence="1">Uncharacterized protein</fullName>
    </submittedName>
</protein>
<proteinExistence type="predicted"/>
<comment type="caution">
    <text evidence="1">The sequence shown here is derived from an EMBL/GenBank/DDBJ whole genome shotgun (WGS) entry which is preliminary data.</text>
</comment>
<dbReference type="RefSeq" id="WP_121444661.1">
    <property type="nucleotide sequence ID" value="NZ_RBIJ01000004.1"/>
</dbReference>
<sequence>MAKRSQTPSFTLELPLRVELWQEHILEKRFEAARFMYNALLHKGMKRLRRMWADPRYELAKQVSGPEGKK</sequence>
<keyword evidence="2" id="KW-1185">Reference proteome</keyword>
<accession>A0A660KW56</accession>
<name>A0A660KW56_9BACL</name>
<organism evidence="1 2">
    <name type="scientific">Brockia lithotrophica</name>
    <dbReference type="NCBI Taxonomy" id="933949"/>
    <lineage>
        <taxon>Bacteria</taxon>
        <taxon>Bacillati</taxon>
        <taxon>Bacillota</taxon>
        <taxon>Bacilli</taxon>
        <taxon>Bacillales</taxon>
        <taxon>Bacillales Family X. Incertae Sedis</taxon>
        <taxon>Brockia</taxon>
    </lineage>
</organism>
<reference evidence="1 2" key="1">
    <citation type="submission" date="2018-10" db="EMBL/GenBank/DDBJ databases">
        <title>Genomic Encyclopedia of Type Strains, Phase IV (KMG-IV): sequencing the most valuable type-strain genomes for metagenomic binning, comparative biology and taxonomic classification.</title>
        <authorList>
            <person name="Goeker M."/>
        </authorList>
    </citation>
    <scope>NUCLEOTIDE SEQUENCE [LARGE SCALE GENOMIC DNA]</scope>
    <source>
        <strain evidence="1 2">DSM 22653</strain>
    </source>
</reference>
<dbReference type="EMBL" id="RBIJ01000004">
    <property type="protein sequence ID" value="RKQ84243.1"/>
    <property type="molecule type" value="Genomic_DNA"/>
</dbReference>
<evidence type="ECO:0000313" key="2">
    <source>
        <dbReference type="Proteomes" id="UP000267019"/>
    </source>
</evidence>